<feature type="domain" description="Myb-like" evidence="5">
    <location>
        <begin position="293"/>
        <end position="354"/>
    </location>
</feature>
<dbReference type="SMART" id="SM00717">
    <property type="entry name" value="SANT"/>
    <property type="match status" value="4"/>
</dbReference>
<dbReference type="FunFam" id="1.10.10.60:FF:000139">
    <property type="entry name" value="cyclin-D-binding Myb-like transcription factor 1 isoform X2"/>
    <property type="match status" value="1"/>
</dbReference>
<dbReference type="PROSITE" id="PS51294">
    <property type="entry name" value="HTH_MYB"/>
    <property type="match status" value="1"/>
</dbReference>
<keyword evidence="7" id="KW-1185">Reference proteome</keyword>
<dbReference type="PANTHER" id="PTHR46380">
    <property type="entry name" value="CYCLIN-D-BINDING MYB-LIKE TRANSCRIPTION FACTOR 1"/>
    <property type="match status" value="1"/>
</dbReference>
<sequence>MSSDTDCDFDAVWLQQSSQIQNSLPISASDQSIENGDGGKSDTTLHDGNNQSDVLKEDMKVLTGDSGLNPGQHYLIVSKDTAALGVGILEEDTPTEPGSKRIRLSGEDGQTYIFTISEPSAPVDQKAAEITMTNSASGQSNIASGHHSSKNDAIVTQAWFTTRDEKNALQNKGHSWVQGQWTKDEIELLQANINSYCKDNNISNPTEIIFEMSKDERKDFYRTVAKGLNRPLFSVYRRVIRMYDQKNYVGKYSQDEMIKLRELRLKHGTDWAAIGAVLGRSASSVKDKCRLMKDTCNSGKWLPEEEQRLTDAVCELSGAQPGENITHGLSWAAVSERVGTRSEKQCRTKWLNYLNWKQQGGAEWTRLDDINLILKMSSSSVTDETQIDWNELAKDWPSVRSPQWLRGKWWSLKRHVPDYQVLPFSALVNYLKVTHLNVQLKNPLNNNLRLAKVDLPHVNSTNPENPFSISVPVQAAATQVDSSEVTSDGAMQTYEVLHQLALTSSSAFLITQSQNNSAISVTGNTMTTDNIIVHALPVSQSSHRSKVTENVTVQINPQPTDIITSEDGSDTVISLGSAD</sequence>
<dbReference type="GO" id="GO:0000981">
    <property type="term" value="F:DNA-binding transcription factor activity, RNA polymerase II-specific"/>
    <property type="evidence" value="ECO:0007669"/>
    <property type="project" value="TreeGrafter"/>
</dbReference>
<gene>
    <name evidence="8" type="primary">LOC115210414</name>
</gene>
<reference evidence="8" key="1">
    <citation type="submission" date="2025-08" db="UniProtKB">
        <authorList>
            <consortium name="RefSeq"/>
        </authorList>
    </citation>
    <scope>IDENTIFICATION</scope>
</reference>
<dbReference type="InterPro" id="IPR009057">
    <property type="entry name" value="Homeodomain-like_sf"/>
</dbReference>
<dbReference type="InterPro" id="IPR017930">
    <property type="entry name" value="Myb_dom"/>
</dbReference>
<dbReference type="PROSITE" id="PS50090">
    <property type="entry name" value="MYB_LIKE"/>
    <property type="match status" value="1"/>
</dbReference>
<dbReference type="Proteomes" id="UP000515154">
    <property type="component" value="Linkage group LG4"/>
</dbReference>
<organism evidence="7 8">
    <name type="scientific">Octopus sinensis</name>
    <name type="common">East Asian common octopus</name>
    <dbReference type="NCBI Taxonomy" id="2607531"/>
    <lineage>
        <taxon>Eukaryota</taxon>
        <taxon>Metazoa</taxon>
        <taxon>Spiralia</taxon>
        <taxon>Lophotrochozoa</taxon>
        <taxon>Mollusca</taxon>
        <taxon>Cephalopoda</taxon>
        <taxon>Coleoidea</taxon>
        <taxon>Octopodiformes</taxon>
        <taxon>Octopoda</taxon>
        <taxon>Incirrata</taxon>
        <taxon>Octopodidae</taxon>
        <taxon>Octopus</taxon>
    </lineage>
</organism>
<keyword evidence="3" id="KW-0539">Nucleus</keyword>
<dbReference type="SUPFAM" id="SSF46689">
    <property type="entry name" value="Homeodomain-like"/>
    <property type="match status" value="2"/>
</dbReference>
<evidence type="ECO:0000256" key="4">
    <source>
        <dbReference type="SAM" id="MobiDB-lite"/>
    </source>
</evidence>
<feature type="compositionally biased region" description="Polar residues" evidence="4">
    <location>
        <begin position="23"/>
        <end position="34"/>
    </location>
</feature>
<evidence type="ECO:0000256" key="3">
    <source>
        <dbReference type="ARBA" id="ARBA00023242"/>
    </source>
</evidence>
<dbReference type="InterPro" id="IPR001005">
    <property type="entry name" value="SANT/Myb"/>
</dbReference>
<dbReference type="CDD" id="cd00167">
    <property type="entry name" value="SANT"/>
    <property type="match status" value="2"/>
</dbReference>
<evidence type="ECO:0000256" key="2">
    <source>
        <dbReference type="ARBA" id="ARBA00023125"/>
    </source>
</evidence>
<dbReference type="Pfam" id="PF20588">
    <property type="entry name" value="DMTF1_N"/>
    <property type="match status" value="1"/>
</dbReference>
<dbReference type="GO" id="GO:0005634">
    <property type="term" value="C:nucleus"/>
    <property type="evidence" value="ECO:0007669"/>
    <property type="project" value="UniProtKB-SubCell"/>
</dbReference>
<dbReference type="RefSeq" id="XP_029634873.1">
    <property type="nucleotide sequence ID" value="XM_029779013.2"/>
</dbReference>
<dbReference type="InterPro" id="IPR051651">
    <property type="entry name" value="DMTF1_DNA-bind_reg"/>
</dbReference>
<keyword evidence="2" id="KW-0238">DNA-binding</keyword>
<dbReference type="Pfam" id="PF00249">
    <property type="entry name" value="Myb_DNA-binding"/>
    <property type="match status" value="2"/>
</dbReference>
<dbReference type="PANTHER" id="PTHR46380:SF2">
    <property type="entry name" value="CYCLIN-D-BINDING MYB-LIKE TRANSCRIPTION FACTOR 1"/>
    <property type="match status" value="1"/>
</dbReference>
<comment type="subcellular location">
    <subcellularLocation>
        <location evidence="1">Nucleus</location>
    </subcellularLocation>
</comment>
<dbReference type="Gene3D" id="1.10.10.60">
    <property type="entry name" value="Homeodomain-like"/>
    <property type="match status" value="2"/>
</dbReference>
<dbReference type="AlphaFoldDB" id="A0A6P7S9V9"/>
<protein>
    <submittedName>
        <fullName evidence="8">Cyclin-D-binding Myb-like transcription factor 1 isoform X2</fullName>
    </submittedName>
</protein>
<proteinExistence type="predicted"/>
<evidence type="ECO:0000313" key="7">
    <source>
        <dbReference type="Proteomes" id="UP000515154"/>
    </source>
</evidence>
<dbReference type="GO" id="GO:0000978">
    <property type="term" value="F:RNA polymerase II cis-regulatory region sequence-specific DNA binding"/>
    <property type="evidence" value="ECO:0007669"/>
    <property type="project" value="TreeGrafter"/>
</dbReference>
<name>A0A6P7S9V9_9MOLL</name>
<evidence type="ECO:0000259" key="5">
    <source>
        <dbReference type="PROSITE" id="PS50090"/>
    </source>
</evidence>
<accession>A0A6P7S9V9</accession>
<evidence type="ECO:0000256" key="1">
    <source>
        <dbReference type="ARBA" id="ARBA00004123"/>
    </source>
</evidence>
<evidence type="ECO:0000313" key="8">
    <source>
        <dbReference type="RefSeq" id="XP_029634873.1"/>
    </source>
</evidence>
<evidence type="ECO:0000259" key="6">
    <source>
        <dbReference type="PROSITE" id="PS51294"/>
    </source>
</evidence>
<feature type="region of interest" description="Disordered" evidence="4">
    <location>
        <begin position="23"/>
        <end position="51"/>
    </location>
</feature>
<feature type="domain" description="HTH myb-type" evidence="6">
    <location>
        <begin position="293"/>
        <end position="358"/>
    </location>
</feature>
<dbReference type="InterPro" id="IPR046775">
    <property type="entry name" value="DMTF1_N"/>
</dbReference>